<keyword evidence="2" id="KW-0460">Magnesium</keyword>
<dbReference type="InterPro" id="IPR029014">
    <property type="entry name" value="NiFe-Hase_large"/>
</dbReference>
<keyword evidence="1" id="KW-0560">Oxidoreductase</keyword>
<feature type="domain" description="NADH-quinone oxidoreductase subunit D" evidence="3">
    <location>
        <begin position="126"/>
        <end position="296"/>
    </location>
</feature>
<gene>
    <name evidence="4" type="ORF">H9894_03455</name>
</gene>
<evidence type="ECO:0000256" key="2">
    <source>
        <dbReference type="PIRSR" id="PIRSR601501-1"/>
    </source>
</evidence>
<evidence type="ECO:0000256" key="1">
    <source>
        <dbReference type="ARBA" id="ARBA00023002"/>
    </source>
</evidence>
<dbReference type="InterPro" id="IPR001501">
    <property type="entry name" value="Ni-dep_hyd_lsu"/>
</dbReference>
<feature type="binding site" evidence="2">
    <location>
        <position position="360"/>
    </location>
    <ligand>
        <name>Ni(2+)</name>
        <dbReference type="ChEBI" id="CHEBI:49786"/>
    </ligand>
</feature>
<dbReference type="Proteomes" id="UP000886752">
    <property type="component" value="Unassembled WGS sequence"/>
</dbReference>
<dbReference type="Pfam" id="PF00374">
    <property type="entry name" value="NiFeSe_Hases"/>
    <property type="match status" value="1"/>
</dbReference>
<feature type="binding site" evidence="2">
    <location>
        <position position="363"/>
    </location>
    <ligand>
        <name>Fe cation</name>
        <dbReference type="ChEBI" id="CHEBI:24875"/>
    </ligand>
</feature>
<name>A0A9D1TPC4_9BACT</name>
<comment type="cofactor">
    <cofactor evidence="2">
        <name>Ni(2+)</name>
        <dbReference type="ChEBI" id="CHEBI:49786"/>
    </cofactor>
</comment>
<evidence type="ECO:0000313" key="5">
    <source>
        <dbReference type="Proteomes" id="UP000886752"/>
    </source>
</evidence>
<reference evidence="4" key="2">
    <citation type="submission" date="2021-04" db="EMBL/GenBank/DDBJ databases">
        <authorList>
            <person name="Gilroy R."/>
        </authorList>
    </citation>
    <scope>NUCLEOTIDE SEQUENCE</scope>
    <source>
        <strain evidence="4">ChiHecec2B26-446</strain>
    </source>
</reference>
<evidence type="ECO:0000313" key="4">
    <source>
        <dbReference type="EMBL" id="HIW00229.1"/>
    </source>
</evidence>
<comment type="cofactor">
    <cofactor evidence="2">
        <name>Fe cation</name>
        <dbReference type="ChEBI" id="CHEBI:24875"/>
    </cofactor>
</comment>
<dbReference type="PANTHER" id="PTHR43485">
    <property type="entry name" value="HYDROGENASE-4 COMPONENT G"/>
    <property type="match status" value="1"/>
</dbReference>
<proteinExistence type="predicted"/>
<comment type="caution">
    <text evidence="4">The sequence shown here is derived from an EMBL/GenBank/DDBJ whole genome shotgun (WGS) entry which is preliminary data.</text>
</comment>
<feature type="domain" description="NADH-quinone oxidoreductase subunit D" evidence="3">
    <location>
        <begin position="297"/>
        <end position="366"/>
    </location>
</feature>
<sequence>MAIEQKTGSTFNIPLGPVHVALEEPVYFDLQVEGEIIRGTTLHSGHVHRGMENLAQHRNLIMNQTLTERVCSLCSNSHAFTYAMVVENALGIEVPERAHYLRTLTEEIKRVASHLFTLAIQAHLCGFESLFMHTMEIREIMQDVKESLYGNRMNLAFNCIGGTKFDLDQECFDFLEQSLEKFMPQFREVLDIFETDPLICARIQGTGILPKEDAIRLGVVGPVARGSGLSVDVRKETPYAAYGKVDFDIVTRDGCDLYARTCVRLHEVLESVKIIRQVIRDIPEGETRVHMKHIFPSQAVARSEAPRGEVIYYIRTNSTEIPERLKWRVPSYMNWEALGVMLRNAKVADAALITNTIDPCVSCTER</sequence>
<dbReference type="SUPFAM" id="SSF56762">
    <property type="entry name" value="HydB/Nqo4-like"/>
    <property type="match status" value="1"/>
</dbReference>
<keyword evidence="2" id="KW-0408">Iron</keyword>
<feature type="binding site" evidence="2">
    <location>
        <position position="74"/>
    </location>
    <ligand>
        <name>Fe cation</name>
        <dbReference type="ChEBI" id="CHEBI:24875"/>
    </ligand>
</feature>
<dbReference type="GO" id="GO:0048038">
    <property type="term" value="F:quinone binding"/>
    <property type="evidence" value="ECO:0007669"/>
    <property type="project" value="InterPro"/>
</dbReference>
<reference evidence="4" key="1">
    <citation type="journal article" date="2021" name="PeerJ">
        <title>Extensive microbial diversity within the chicken gut microbiome revealed by metagenomics and culture.</title>
        <authorList>
            <person name="Gilroy R."/>
            <person name="Ravi A."/>
            <person name="Getino M."/>
            <person name="Pursley I."/>
            <person name="Horton D.L."/>
            <person name="Alikhan N.F."/>
            <person name="Baker D."/>
            <person name="Gharbi K."/>
            <person name="Hall N."/>
            <person name="Watson M."/>
            <person name="Adriaenssens E.M."/>
            <person name="Foster-Nyarko E."/>
            <person name="Jarju S."/>
            <person name="Secka A."/>
            <person name="Antonio M."/>
            <person name="Oren A."/>
            <person name="Chaudhuri R.R."/>
            <person name="La Ragione R."/>
            <person name="Hildebrand F."/>
            <person name="Pallen M.J."/>
        </authorList>
    </citation>
    <scope>NUCLEOTIDE SEQUENCE</scope>
    <source>
        <strain evidence="4">ChiHecec2B26-446</strain>
    </source>
</reference>
<organism evidence="4 5">
    <name type="scientific">Candidatus Desulfovibrio intestinipullorum</name>
    <dbReference type="NCBI Taxonomy" id="2838536"/>
    <lineage>
        <taxon>Bacteria</taxon>
        <taxon>Pseudomonadati</taxon>
        <taxon>Thermodesulfobacteriota</taxon>
        <taxon>Desulfovibrionia</taxon>
        <taxon>Desulfovibrionales</taxon>
        <taxon>Desulfovibrionaceae</taxon>
        <taxon>Desulfovibrio</taxon>
    </lineage>
</organism>
<protein>
    <submittedName>
        <fullName evidence="4">Nickel-dependent hydrogenase large subunit</fullName>
    </submittedName>
</protein>
<dbReference type="InterPro" id="IPR001135">
    <property type="entry name" value="NADH_Q_OxRdtase_suD"/>
</dbReference>
<dbReference type="PANTHER" id="PTHR43485:SF1">
    <property type="entry name" value="FORMATE HYDROGENLYASE SUBUNIT 5-RELATED"/>
    <property type="match status" value="1"/>
</dbReference>
<dbReference type="Gene3D" id="1.10.645.10">
    <property type="entry name" value="Cytochrome-c3 Hydrogenase, chain B"/>
    <property type="match status" value="1"/>
</dbReference>
<dbReference type="GO" id="GO:0051287">
    <property type="term" value="F:NAD binding"/>
    <property type="evidence" value="ECO:0007669"/>
    <property type="project" value="InterPro"/>
</dbReference>
<evidence type="ECO:0000259" key="3">
    <source>
        <dbReference type="Pfam" id="PF00346"/>
    </source>
</evidence>
<feature type="binding site" evidence="2">
    <location>
        <position position="71"/>
    </location>
    <ligand>
        <name>Ni(2+)</name>
        <dbReference type="ChEBI" id="CHEBI:49786"/>
    </ligand>
</feature>
<feature type="binding site" evidence="2">
    <location>
        <position position="74"/>
    </location>
    <ligand>
        <name>Ni(2+)</name>
        <dbReference type="ChEBI" id="CHEBI:49786"/>
    </ligand>
</feature>
<dbReference type="InterPro" id="IPR052197">
    <property type="entry name" value="ComplexI_49kDa-like"/>
</dbReference>
<keyword evidence="2" id="KW-0479">Metal-binding</keyword>
<accession>A0A9D1TPC4</accession>
<feature type="binding site" evidence="2">
    <location>
        <position position="52"/>
    </location>
    <ligand>
        <name>Mg(2+)</name>
        <dbReference type="ChEBI" id="CHEBI:18420"/>
    </ligand>
</feature>
<dbReference type="GO" id="GO:0016151">
    <property type="term" value="F:nickel cation binding"/>
    <property type="evidence" value="ECO:0007669"/>
    <property type="project" value="InterPro"/>
</dbReference>
<dbReference type="AlphaFoldDB" id="A0A9D1TPC4"/>
<dbReference type="GO" id="GO:0016651">
    <property type="term" value="F:oxidoreductase activity, acting on NAD(P)H"/>
    <property type="evidence" value="ECO:0007669"/>
    <property type="project" value="InterPro"/>
</dbReference>
<keyword evidence="2" id="KW-0533">Nickel</keyword>
<dbReference type="Pfam" id="PF00346">
    <property type="entry name" value="Complex1_49kDa"/>
    <property type="match status" value="2"/>
</dbReference>
<dbReference type="EMBL" id="DXHV01000038">
    <property type="protein sequence ID" value="HIW00229.1"/>
    <property type="molecule type" value="Genomic_DNA"/>
</dbReference>